<dbReference type="CDD" id="cd08010">
    <property type="entry name" value="MltG_like"/>
    <property type="match status" value="1"/>
</dbReference>
<evidence type="ECO:0000256" key="6">
    <source>
        <dbReference type="ARBA" id="ARBA00023316"/>
    </source>
</evidence>
<evidence type="ECO:0000256" key="2">
    <source>
        <dbReference type="ARBA" id="ARBA00022692"/>
    </source>
</evidence>
<dbReference type="Gene3D" id="3.30.1490.480">
    <property type="entry name" value="Endolytic murein transglycosylase"/>
    <property type="match status" value="1"/>
</dbReference>
<feature type="transmembrane region" description="Helical" evidence="7">
    <location>
        <begin position="130"/>
        <end position="154"/>
    </location>
</feature>
<organism evidence="9 10">
    <name type="scientific">Paenochrobactrum glaciei</name>
    <dbReference type="NCBI Taxonomy" id="486407"/>
    <lineage>
        <taxon>Bacteria</taxon>
        <taxon>Pseudomonadati</taxon>
        <taxon>Pseudomonadota</taxon>
        <taxon>Alphaproteobacteria</taxon>
        <taxon>Hyphomicrobiales</taxon>
        <taxon>Brucellaceae</taxon>
        <taxon>Paenochrobactrum</taxon>
    </lineage>
</organism>
<comment type="function">
    <text evidence="7">Functions as a peptidoglycan terminase that cleaves nascent peptidoglycan strands endolytically to terminate their elongation.</text>
</comment>
<evidence type="ECO:0000313" key="9">
    <source>
        <dbReference type="EMBL" id="GAA0590835.1"/>
    </source>
</evidence>
<dbReference type="HAMAP" id="MF_02065">
    <property type="entry name" value="MltG"/>
    <property type="match status" value="1"/>
</dbReference>
<proteinExistence type="inferred from homology"/>
<evidence type="ECO:0000256" key="7">
    <source>
        <dbReference type="HAMAP-Rule" id="MF_02065"/>
    </source>
</evidence>
<evidence type="ECO:0000256" key="4">
    <source>
        <dbReference type="ARBA" id="ARBA00023136"/>
    </source>
</evidence>
<dbReference type="PANTHER" id="PTHR30518:SF2">
    <property type="entry name" value="ENDOLYTIC MUREIN TRANSGLYCOSYLASE"/>
    <property type="match status" value="1"/>
</dbReference>
<dbReference type="Proteomes" id="UP001424441">
    <property type="component" value="Unassembled WGS sequence"/>
</dbReference>
<keyword evidence="4 7" id="KW-0472">Membrane</keyword>
<keyword evidence="6 7" id="KW-0961">Cell wall biogenesis/degradation</keyword>
<dbReference type="EMBL" id="BAAADE010000001">
    <property type="protein sequence ID" value="GAA0590835.1"/>
    <property type="molecule type" value="Genomic_DNA"/>
</dbReference>
<name>A0ABN1FHC8_9HYPH</name>
<dbReference type="PANTHER" id="PTHR30518">
    <property type="entry name" value="ENDOLYTIC MUREIN TRANSGLYCOSYLASE"/>
    <property type="match status" value="1"/>
</dbReference>
<dbReference type="NCBIfam" id="TIGR00247">
    <property type="entry name" value="endolytic transglycosylase MltG"/>
    <property type="match status" value="1"/>
</dbReference>
<reference evidence="9 10" key="1">
    <citation type="journal article" date="2019" name="Int. J. Syst. Evol. Microbiol.">
        <title>The Global Catalogue of Microorganisms (GCM) 10K type strain sequencing project: providing services to taxonomists for standard genome sequencing and annotation.</title>
        <authorList>
            <consortium name="The Broad Institute Genomics Platform"/>
            <consortium name="The Broad Institute Genome Sequencing Center for Infectious Disease"/>
            <person name="Wu L."/>
            <person name="Ma J."/>
        </authorList>
    </citation>
    <scope>NUCLEOTIDE SEQUENCE [LARGE SCALE GENOMIC DNA]</scope>
    <source>
        <strain evidence="9 10">JCM 15115</strain>
    </source>
</reference>
<feature type="region of interest" description="Disordered" evidence="8">
    <location>
        <begin position="104"/>
        <end position="123"/>
    </location>
</feature>
<keyword evidence="1 7" id="KW-1003">Cell membrane</keyword>
<comment type="subcellular location">
    <subcellularLocation>
        <location evidence="7">Cell inner membrane</location>
        <topology evidence="7">Single-pass membrane protein</topology>
    </subcellularLocation>
</comment>
<dbReference type="EC" id="4.2.2.29" evidence="7"/>
<evidence type="ECO:0000256" key="5">
    <source>
        <dbReference type="ARBA" id="ARBA00023239"/>
    </source>
</evidence>
<feature type="site" description="Important for catalytic activity" evidence="7">
    <location>
        <position position="333"/>
    </location>
</feature>
<evidence type="ECO:0000256" key="1">
    <source>
        <dbReference type="ARBA" id="ARBA00022475"/>
    </source>
</evidence>
<keyword evidence="2 7" id="KW-0812">Transmembrane</keyword>
<sequence length="469" mass="51058">MSSDDKNPKSQETDVVETSADAAKVADDAIKVADQDTPQETVASEIEVQPESLQAEPVIAVEPVEAPVQQEAEQIAEPVAQSATEAEIAASDAGAEPVKPFVPKSAADALRPQPGPKPPKKRSRAARSQIVIFANFMLSLLVLTVIAASALFYFGKLQFDGQGPLATETAFLVKRGSGISEISDSLERREFITDARIFRYGVRAYGHENDMKAGEYMIPAGATMREIMTILISGKSIMYPLTIPEGLTVNQIFDRLDKNEILIGALPKEMPAEGSLFTDTLHFTRGTTRAEMVERMLASQKKMVNEIWATRQKDLPVKDINEFVTLASIVEKETGIAAERPHVASVFVNRLNQGMRLQSDPTIIYGLFGGLGKPSDRPIYKSDIEKPTPYNTYVIKGLPPTPIANPGRAALEAVANPLATKDVFFVADGTGGHVFAETLKEHNENVRKWRGIEQQKRDAATATDTPAAQ</sequence>
<keyword evidence="3 7" id="KW-1133">Transmembrane helix</keyword>
<dbReference type="InterPro" id="IPR003770">
    <property type="entry name" value="MLTG-like"/>
</dbReference>
<keyword evidence="5 7" id="KW-0456">Lyase</keyword>
<evidence type="ECO:0000313" key="10">
    <source>
        <dbReference type="Proteomes" id="UP001424441"/>
    </source>
</evidence>
<protein>
    <recommendedName>
        <fullName evidence="7">Endolytic murein transglycosylase</fullName>
        <ecNumber evidence="7">4.2.2.29</ecNumber>
    </recommendedName>
    <alternativeName>
        <fullName evidence="7">Peptidoglycan lytic transglycosylase</fullName>
    </alternativeName>
    <alternativeName>
        <fullName evidence="7">Peptidoglycan polymerization terminase</fullName>
    </alternativeName>
</protein>
<evidence type="ECO:0000256" key="8">
    <source>
        <dbReference type="SAM" id="MobiDB-lite"/>
    </source>
</evidence>
<comment type="caution">
    <text evidence="9">The sequence shown here is derived from an EMBL/GenBank/DDBJ whole genome shotgun (WGS) entry which is preliminary data.</text>
</comment>
<gene>
    <name evidence="7 9" type="primary">mltG</name>
    <name evidence="9" type="ORF">GCM10008943_02320</name>
</gene>
<feature type="compositionally biased region" description="Basic and acidic residues" evidence="8">
    <location>
        <begin position="24"/>
        <end position="34"/>
    </location>
</feature>
<feature type="region of interest" description="Disordered" evidence="8">
    <location>
        <begin position="1"/>
        <end position="97"/>
    </location>
</feature>
<dbReference type="Pfam" id="PF02618">
    <property type="entry name" value="YceG"/>
    <property type="match status" value="1"/>
</dbReference>
<keyword evidence="7" id="KW-0997">Cell inner membrane</keyword>
<feature type="compositionally biased region" description="Basic and acidic residues" evidence="8">
    <location>
        <begin position="1"/>
        <end position="12"/>
    </location>
</feature>
<evidence type="ECO:0000256" key="3">
    <source>
        <dbReference type="ARBA" id="ARBA00022989"/>
    </source>
</evidence>
<accession>A0ABN1FHC8</accession>
<dbReference type="Gene3D" id="3.30.160.60">
    <property type="entry name" value="Classic Zinc Finger"/>
    <property type="match status" value="1"/>
</dbReference>
<comment type="catalytic activity">
    <reaction evidence="7">
        <text>a peptidoglycan chain = a peptidoglycan chain with N-acetyl-1,6-anhydromuramyl-[peptide] at the reducing end + a peptidoglycan chain with N-acetylglucosamine at the non-reducing end.</text>
        <dbReference type="EC" id="4.2.2.29"/>
    </reaction>
</comment>
<comment type="similarity">
    <text evidence="7">Belongs to the transglycosylase MltG family.</text>
</comment>
<feature type="compositionally biased region" description="Low complexity" evidence="8">
    <location>
        <begin position="55"/>
        <end position="68"/>
    </location>
</feature>
<keyword evidence="10" id="KW-1185">Reference proteome</keyword>